<gene>
    <name evidence="1" type="ORF">EEJ42_13030</name>
</gene>
<proteinExistence type="predicted"/>
<reference evidence="1 2" key="1">
    <citation type="submission" date="2018-11" db="EMBL/GenBank/DDBJ databases">
        <title>The Potential of Streptomyces as Biocontrol Agents against the Tomato grey mould, Botrytis cinerea (Gray mold) Frontiers in Microbiology.</title>
        <authorList>
            <person name="Li D."/>
        </authorList>
    </citation>
    <scope>NUCLEOTIDE SEQUENCE [LARGE SCALE GENOMIC DNA]</scope>
    <source>
        <strain evidence="1 2">NEAU-LD23</strain>
    </source>
</reference>
<dbReference type="EMBL" id="RIBZ01000171">
    <property type="protein sequence ID" value="RNG27766.1"/>
    <property type="molecule type" value="Genomic_DNA"/>
</dbReference>
<comment type="caution">
    <text evidence="1">The sequence shown here is derived from an EMBL/GenBank/DDBJ whole genome shotgun (WGS) entry which is preliminary data.</text>
</comment>
<keyword evidence="2" id="KW-1185">Reference proteome</keyword>
<accession>A0A3M8WCF9</accession>
<dbReference type="InterPro" id="IPR029074">
    <property type="entry name" value="Imm49"/>
</dbReference>
<dbReference type="Proteomes" id="UP000275401">
    <property type="component" value="Unassembled WGS sequence"/>
</dbReference>
<dbReference type="Pfam" id="PF15575">
    <property type="entry name" value="Imm49"/>
    <property type="match status" value="2"/>
</dbReference>
<name>A0A3M8WCF9_9ACTN</name>
<sequence>MSEARVSAVRDDFVNRIGGQVRSMSKAGPIAIYEWQLLAEEFHEYLGALSVQTPDLDTPEAKAILKDAAEAAAGAVAYAAYHPHDSFFVMLDYVNFGMSYDPGDEEDAGGQIIPHKWIDAFCLAILSGKATLHGEAFHFARKTFSQDVAGTSTGELVTGFMAYVLGDIGDDGAEYPPSAEAKLGAIDAALARVRAEETGEDMRHQPHTVALRTLRALAAGDREAFDTGLTDLLLPLAEQRGPVAKPGSLLPLLPIALAALAYRGPGWEPAVETDYLPRALVTGYETPGPRVGGLGRNRRADAVAALADGPVAIDRPGPPQPLHPESEALFEQYTREAFTETDGQRPAVRRLARALSDQEILFKARASLSADVTDVQLANLRLASQLGAALFRIALAEPGTEAEVTIDGRTVSYLATRGEHMSPGHWHTATNFALVTGVREDLAPLVLTGPAYVCKDGSAFPSYREALHDYLRGLDPLPATERALEEVERVKDWGFVPPPAVLFSQLIEGDEESFNLALADALEAHRDHYQVADRADDSDAKINLDILALTCHARRRGWTIRVASPYLPPRLLQAAEPFQGLNRR</sequence>
<evidence type="ECO:0000313" key="1">
    <source>
        <dbReference type="EMBL" id="RNG27766.1"/>
    </source>
</evidence>
<protein>
    <submittedName>
        <fullName evidence="1">Uncharacterized protein</fullName>
    </submittedName>
</protein>
<dbReference type="AlphaFoldDB" id="A0A3M8WCF9"/>
<evidence type="ECO:0000313" key="2">
    <source>
        <dbReference type="Proteomes" id="UP000275401"/>
    </source>
</evidence>
<organism evidence="1 2">
    <name type="scientific">Streptomyces botrytidirepellens</name>
    <dbReference type="NCBI Taxonomy" id="2486417"/>
    <lineage>
        <taxon>Bacteria</taxon>
        <taxon>Bacillati</taxon>
        <taxon>Actinomycetota</taxon>
        <taxon>Actinomycetes</taxon>
        <taxon>Kitasatosporales</taxon>
        <taxon>Streptomycetaceae</taxon>
        <taxon>Streptomyces</taxon>
    </lineage>
</organism>